<feature type="compositionally biased region" description="Polar residues" evidence="1">
    <location>
        <begin position="229"/>
        <end position="278"/>
    </location>
</feature>
<reference evidence="2 3" key="1">
    <citation type="submission" date="2024-04" db="EMBL/GenBank/DDBJ databases">
        <title>Tritrichomonas musculus Genome.</title>
        <authorList>
            <person name="Alves-Ferreira E."/>
            <person name="Grigg M."/>
            <person name="Lorenzi H."/>
            <person name="Galac M."/>
        </authorList>
    </citation>
    <scope>NUCLEOTIDE SEQUENCE [LARGE SCALE GENOMIC DNA]</scope>
    <source>
        <strain evidence="2 3">EAF2021</strain>
    </source>
</reference>
<comment type="caution">
    <text evidence="2">The sequence shown here is derived from an EMBL/GenBank/DDBJ whole genome shotgun (WGS) entry which is preliminary data.</text>
</comment>
<dbReference type="Proteomes" id="UP001470230">
    <property type="component" value="Unassembled WGS sequence"/>
</dbReference>
<protein>
    <submittedName>
        <fullName evidence="2">Uncharacterized protein</fullName>
    </submittedName>
</protein>
<sequence>MTYFNINASAFKDVPSVSALLSLAEMLYSKSPEISSLFVNYASKLVQNQLARTGSTPDRDAAFNALQGQAAQLKLPSPKTVETFANSLVASASGQYANEFYQIAYLSYASLSIYGPLTKQIQTRITNVQNKLGIQNQGGGISAGGPPAFNPNAQGGPPTFTPAGGPPAFTPPSQGPPAFTPQGGPPQFNPASSGGPPVFTPQGSNPSFNQSTHGGPPVFTPQGGPPQFNPTSSGGPPQFNPTSSGGPPQFNPTSSGGPPQFNPTSSGGPPQFNPTSSGGPPVFTPQGSNPSFNQSTHGGPPVFTPQGGPPSFNPNSSGGPPAFTPPTYGGPPAFNPSSGSGNTKPAISSKAQQLIELALNSFRAGETTVAYSAILGAMNELK</sequence>
<accession>A0ABR2KES7</accession>
<evidence type="ECO:0000313" key="3">
    <source>
        <dbReference type="Proteomes" id="UP001470230"/>
    </source>
</evidence>
<proteinExistence type="predicted"/>
<gene>
    <name evidence="2" type="ORF">M9Y10_034329</name>
</gene>
<dbReference type="EMBL" id="JAPFFF010000005">
    <property type="protein sequence ID" value="KAK8889579.1"/>
    <property type="molecule type" value="Genomic_DNA"/>
</dbReference>
<feature type="compositionally biased region" description="Polar residues" evidence="1">
    <location>
        <begin position="285"/>
        <end position="297"/>
    </location>
</feature>
<keyword evidence="3" id="KW-1185">Reference proteome</keyword>
<dbReference type="PRINTS" id="PR01217">
    <property type="entry name" value="PRICHEXTENSN"/>
</dbReference>
<organism evidence="2 3">
    <name type="scientific">Tritrichomonas musculus</name>
    <dbReference type="NCBI Taxonomy" id="1915356"/>
    <lineage>
        <taxon>Eukaryota</taxon>
        <taxon>Metamonada</taxon>
        <taxon>Parabasalia</taxon>
        <taxon>Tritrichomonadida</taxon>
        <taxon>Tritrichomonadidae</taxon>
        <taxon>Tritrichomonas</taxon>
    </lineage>
</organism>
<feature type="region of interest" description="Disordered" evidence="1">
    <location>
        <begin position="137"/>
        <end position="347"/>
    </location>
</feature>
<evidence type="ECO:0000256" key="1">
    <source>
        <dbReference type="SAM" id="MobiDB-lite"/>
    </source>
</evidence>
<feature type="compositionally biased region" description="Polar residues" evidence="1">
    <location>
        <begin position="201"/>
        <end position="213"/>
    </location>
</feature>
<name>A0ABR2KES7_9EUKA</name>
<feature type="compositionally biased region" description="Pro residues" evidence="1">
    <location>
        <begin position="164"/>
        <end position="188"/>
    </location>
</feature>
<feature type="compositionally biased region" description="Polar residues" evidence="1">
    <location>
        <begin position="335"/>
        <end position="347"/>
    </location>
</feature>
<evidence type="ECO:0000313" key="2">
    <source>
        <dbReference type="EMBL" id="KAK8889579.1"/>
    </source>
</evidence>